<protein>
    <submittedName>
        <fullName evidence="2">Uncharacterized protein</fullName>
    </submittedName>
</protein>
<organism evidence="2">
    <name type="scientific">viral metagenome</name>
    <dbReference type="NCBI Taxonomy" id="1070528"/>
    <lineage>
        <taxon>unclassified sequences</taxon>
        <taxon>metagenomes</taxon>
        <taxon>organismal metagenomes</taxon>
    </lineage>
</organism>
<dbReference type="AlphaFoldDB" id="A0A6C0KGT6"/>
<name>A0A6C0KGT6_9ZZZZ</name>
<feature type="region of interest" description="Disordered" evidence="1">
    <location>
        <begin position="235"/>
        <end position="254"/>
    </location>
</feature>
<reference evidence="2" key="1">
    <citation type="journal article" date="2020" name="Nature">
        <title>Giant virus diversity and host interactions through global metagenomics.</title>
        <authorList>
            <person name="Schulz F."/>
            <person name="Roux S."/>
            <person name="Paez-Espino D."/>
            <person name="Jungbluth S."/>
            <person name="Walsh D.A."/>
            <person name="Denef V.J."/>
            <person name="McMahon K.D."/>
            <person name="Konstantinidis K.T."/>
            <person name="Eloe-Fadrosh E.A."/>
            <person name="Kyrpides N.C."/>
            <person name="Woyke T."/>
        </authorList>
    </citation>
    <scope>NUCLEOTIDE SEQUENCE</scope>
    <source>
        <strain evidence="2">GVMAG-S-3300010158-109</strain>
    </source>
</reference>
<evidence type="ECO:0000313" key="2">
    <source>
        <dbReference type="EMBL" id="QHU15997.1"/>
    </source>
</evidence>
<dbReference type="EMBL" id="MN740872">
    <property type="protein sequence ID" value="QHU15997.1"/>
    <property type="molecule type" value="Genomic_DNA"/>
</dbReference>
<evidence type="ECO:0000256" key="1">
    <source>
        <dbReference type="SAM" id="MobiDB-lite"/>
    </source>
</evidence>
<proteinExistence type="predicted"/>
<sequence length="254" mass="28989">MVTSTRTVSTRFNNLKNNAKLILKSIGGSTNTRLMQITLGRGENVYAMNIRDAGLLLGEQLPTEDVMMRIVRQHEGPINQVMSANNLYGFKPRKSAKRSTRTKRSVKKRKYRMATMAAEDIKTLLVSLSKDLTLMQNNNNFDSIQRNLIEIRDQIENMVHTEVGRKGLVITLKKGSIIESIDEAIKVTRVINTPDAPNNIRLLYIDGLRRLIDGIKEHIEEIMWTFENYAFRPTSAKKRSSKKKTSAKKRAQLK</sequence>
<accession>A0A6C0KGT6</accession>